<organism evidence="1">
    <name type="scientific">Rhizophora mucronata</name>
    <name type="common">Asiatic mangrove</name>
    <dbReference type="NCBI Taxonomy" id="61149"/>
    <lineage>
        <taxon>Eukaryota</taxon>
        <taxon>Viridiplantae</taxon>
        <taxon>Streptophyta</taxon>
        <taxon>Embryophyta</taxon>
        <taxon>Tracheophyta</taxon>
        <taxon>Spermatophyta</taxon>
        <taxon>Magnoliopsida</taxon>
        <taxon>eudicotyledons</taxon>
        <taxon>Gunneridae</taxon>
        <taxon>Pentapetalae</taxon>
        <taxon>rosids</taxon>
        <taxon>fabids</taxon>
        <taxon>Malpighiales</taxon>
        <taxon>Rhizophoraceae</taxon>
        <taxon>Rhizophora</taxon>
    </lineage>
</organism>
<sequence length="57" mass="6601">MANPLHALLLQKFHYFSPFPLHQVISSMYKKGHPSAQGFHAVGYRDESNVQSYHCFH</sequence>
<reference evidence="1" key="1">
    <citation type="submission" date="2018-02" db="EMBL/GenBank/DDBJ databases">
        <title>Rhizophora mucronata_Transcriptome.</title>
        <authorList>
            <person name="Meera S.P."/>
            <person name="Sreeshan A."/>
            <person name="Augustine A."/>
        </authorList>
    </citation>
    <scope>NUCLEOTIDE SEQUENCE</scope>
    <source>
        <tissue evidence="1">Leaf</tissue>
    </source>
</reference>
<evidence type="ECO:0000313" key="1">
    <source>
        <dbReference type="EMBL" id="MBX17012.1"/>
    </source>
</evidence>
<name>A0A2P2LGB0_RHIMU</name>
<dbReference type="EMBL" id="GGEC01036528">
    <property type="protein sequence ID" value="MBX17012.1"/>
    <property type="molecule type" value="Transcribed_RNA"/>
</dbReference>
<proteinExistence type="predicted"/>
<protein>
    <submittedName>
        <fullName evidence="1">Uncharacterized protein LOC105649658</fullName>
    </submittedName>
</protein>
<dbReference type="AlphaFoldDB" id="A0A2P2LGB0"/>
<accession>A0A2P2LGB0</accession>